<accession>A0A399E9T3</accession>
<gene>
    <name evidence="2" type="ORF">Mlute_02782</name>
</gene>
<evidence type="ECO:0000313" key="2">
    <source>
        <dbReference type="EMBL" id="RIH81504.1"/>
    </source>
</evidence>
<dbReference type="InterPro" id="IPR005074">
    <property type="entry name" value="Peptidase_C39"/>
</dbReference>
<protein>
    <submittedName>
        <fullName evidence="2">NHLM bacteriocin system ABC transporter, peptidase/ATP-binding protein</fullName>
    </submittedName>
</protein>
<evidence type="ECO:0000313" key="3">
    <source>
        <dbReference type="Proteomes" id="UP000265800"/>
    </source>
</evidence>
<reference evidence="2 3" key="1">
    <citation type="submission" date="2018-08" db="EMBL/GenBank/DDBJ databases">
        <title>Meiothermus luteus KCTC 52599 genome sequencing project.</title>
        <authorList>
            <person name="Da Costa M.S."/>
            <person name="Albuquerque L."/>
            <person name="Raposo P."/>
            <person name="Froufe H.J.C."/>
            <person name="Barroso C.S."/>
            <person name="Egas C."/>
        </authorList>
    </citation>
    <scope>NUCLEOTIDE SEQUENCE [LARGE SCALE GENOMIC DNA]</scope>
    <source>
        <strain evidence="2 3">KCTC 52599</strain>
    </source>
</reference>
<dbReference type="GO" id="GO:0005524">
    <property type="term" value="F:ATP binding"/>
    <property type="evidence" value="ECO:0007669"/>
    <property type="project" value="UniProtKB-KW"/>
</dbReference>
<dbReference type="OrthoDB" id="31321at2"/>
<keyword evidence="2" id="KW-0547">Nucleotide-binding</keyword>
<proteinExistence type="predicted"/>
<keyword evidence="3" id="KW-1185">Reference proteome</keyword>
<dbReference type="RefSeq" id="WP_119361253.1">
    <property type="nucleotide sequence ID" value="NZ_QWKZ01000157.1"/>
</dbReference>
<name>A0A399E9T3_9DEIN</name>
<feature type="domain" description="Peptidase C39" evidence="1">
    <location>
        <begin position="34"/>
        <end position="170"/>
    </location>
</feature>
<dbReference type="GO" id="GO:0016020">
    <property type="term" value="C:membrane"/>
    <property type="evidence" value="ECO:0007669"/>
    <property type="project" value="InterPro"/>
</dbReference>
<dbReference type="GO" id="GO:0008233">
    <property type="term" value="F:peptidase activity"/>
    <property type="evidence" value="ECO:0007669"/>
    <property type="project" value="InterPro"/>
</dbReference>
<dbReference type="AlphaFoldDB" id="A0A399E9T3"/>
<evidence type="ECO:0000259" key="1">
    <source>
        <dbReference type="PROSITE" id="PS50990"/>
    </source>
</evidence>
<dbReference type="EMBL" id="QWKZ01000157">
    <property type="protein sequence ID" value="RIH81504.1"/>
    <property type="molecule type" value="Genomic_DNA"/>
</dbReference>
<dbReference type="GO" id="GO:0006508">
    <property type="term" value="P:proteolysis"/>
    <property type="evidence" value="ECO:0007669"/>
    <property type="project" value="InterPro"/>
</dbReference>
<dbReference type="Gene3D" id="3.90.70.10">
    <property type="entry name" value="Cysteine proteinases"/>
    <property type="match status" value="1"/>
</dbReference>
<dbReference type="Proteomes" id="UP000265800">
    <property type="component" value="Unassembled WGS sequence"/>
</dbReference>
<dbReference type="PROSITE" id="PS50990">
    <property type="entry name" value="PEPTIDASE_C39"/>
    <property type="match status" value="1"/>
</dbReference>
<comment type="caution">
    <text evidence="2">The sequence shown here is derived from an EMBL/GenBank/DDBJ whole genome shotgun (WGS) entry which is preliminary data.</text>
</comment>
<organism evidence="2 3">
    <name type="scientific">Meiothermus luteus</name>
    <dbReference type="NCBI Taxonomy" id="2026184"/>
    <lineage>
        <taxon>Bacteria</taxon>
        <taxon>Thermotogati</taxon>
        <taxon>Deinococcota</taxon>
        <taxon>Deinococci</taxon>
        <taxon>Thermales</taxon>
        <taxon>Thermaceae</taxon>
        <taxon>Meiothermus</taxon>
    </lineage>
</organism>
<sequence>MFAKLTVAVLLASLAAAQPVRDWRSLRYEGVVGQTDWFTCGPAAVATLLRRYHGMEGVDEEQVLELALRFMGKTEDQVRPSGITALALREAMGALGVPARGFRLSLEELADYFVRGGLPVVLHTTRPEPHYVVAVGLVRGNWVLADPSWGRRILPWEALLREKGFSGVTLVPLPGEAQLAGVKERQREALRWAEGRLRALEGLGRRGP</sequence>
<dbReference type="Pfam" id="PF03412">
    <property type="entry name" value="Peptidase_C39"/>
    <property type="match status" value="1"/>
</dbReference>
<keyword evidence="2" id="KW-0067">ATP-binding</keyword>